<evidence type="ECO:0000313" key="3">
    <source>
        <dbReference type="EMBL" id="KOC19210.1"/>
    </source>
</evidence>
<dbReference type="RefSeq" id="WP_080996045.1">
    <property type="nucleotide sequence ID" value="NZ_JNVD01000030.1"/>
</dbReference>
<dbReference type="PATRIC" id="fig|285.49.peg.3831"/>
<dbReference type="Proteomes" id="UP000037442">
    <property type="component" value="Unassembled WGS sequence"/>
</dbReference>
<dbReference type="GO" id="GO:0015562">
    <property type="term" value="F:efflux transmembrane transporter activity"/>
    <property type="evidence" value="ECO:0007669"/>
    <property type="project" value="InterPro"/>
</dbReference>
<organism evidence="3 4">
    <name type="scientific">Comamonas testosteroni</name>
    <name type="common">Pseudomonas testosteroni</name>
    <dbReference type="NCBI Taxonomy" id="285"/>
    <lineage>
        <taxon>Bacteria</taxon>
        <taxon>Pseudomonadati</taxon>
        <taxon>Pseudomonadota</taxon>
        <taxon>Betaproteobacteria</taxon>
        <taxon>Burkholderiales</taxon>
        <taxon>Comamonadaceae</taxon>
        <taxon>Comamonas</taxon>
    </lineage>
</organism>
<dbReference type="PANTHER" id="PTHR30203">
    <property type="entry name" value="OUTER MEMBRANE CATION EFFLUX PROTEIN"/>
    <property type="match status" value="1"/>
</dbReference>
<reference evidence="4" key="1">
    <citation type="submission" date="2014-06" db="EMBL/GenBank/DDBJ databases">
        <title>Draft genome sequence of C. testosteroni WDL7.</title>
        <authorList>
            <person name="Wu Y."/>
            <person name="Seshan H."/>
            <person name="Arumugam K."/>
        </authorList>
    </citation>
    <scope>NUCLEOTIDE SEQUENCE [LARGE SCALE GENOMIC DNA]</scope>
    <source>
        <strain evidence="4">WDL7</strain>
    </source>
</reference>
<keyword evidence="2" id="KW-0564">Palmitate</keyword>
<evidence type="ECO:0000256" key="1">
    <source>
        <dbReference type="ARBA" id="ARBA00007613"/>
    </source>
</evidence>
<sequence length="529" mass="56004">MNMPAQFLNQIGFNPNQGKRKKLTFMKNSHKALPRWVPRLLPPTVTLFTALALAACSTQPAYQPPRLDVPARFKEATPEAAQFGIWQPAQSSAASPGAAVPDQWWTVYGDSTLDQLQQAAAAGNPSVEQAVARLRSAQAAVASSRAAQLPTLSTTGSGSRALTGGGTYSNTNGENVARSGSINNNFSLGLSASWELDLWGKLSGAVDASRASAQASADDLAAARLSAQASVAQTYFSLRAAEAQMTYLQESLEAYEQSLKLTQNRYRAGVVSSADVAQAQSQYKSTQASLLEARITRAQYEHALAALLGKAPANFSLPVTGHLPTPPAVPEMLTSTLLERRPDIAAAERRVAMANAQIGVARAAYFPSLTLSASTGYRNSVLSDLLNAPNLFWSLGPALAMSLFDGGARSAAVESARATLDLNAATYKQTVLTALQEVEDNLVAAVNLAQEEQVQTEALAAAQKSLTVANNQYQAGIVAYLNVLSAQTTVLSAQNSLNSVKNRRLTAVNTLLKNVAGSWEPLDAGLRKE</sequence>
<dbReference type="InterPro" id="IPR010131">
    <property type="entry name" value="MdtP/NodT-like"/>
</dbReference>
<dbReference type="Gene3D" id="1.20.1600.10">
    <property type="entry name" value="Outer membrane efflux proteins (OEP)"/>
    <property type="match status" value="1"/>
</dbReference>
<dbReference type="PANTHER" id="PTHR30203:SF33">
    <property type="entry name" value="BLR4455 PROTEIN"/>
    <property type="match status" value="1"/>
</dbReference>
<evidence type="ECO:0000256" key="2">
    <source>
        <dbReference type="RuleBase" id="RU362097"/>
    </source>
</evidence>
<dbReference type="AlphaFoldDB" id="A0A0L7MBC9"/>
<dbReference type="SUPFAM" id="SSF56954">
    <property type="entry name" value="Outer membrane efflux proteins (OEP)"/>
    <property type="match status" value="1"/>
</dbReference>
<comment type="subcellular location">
    <subcellularLocation>
        <location evidence="2">Cell membrane</location>
        <topology evidence="2">Lipid-anchor</topology>
    </subcellularLocation>
</comment>
<dbReference type="GO" id="GO:0005886">
    <property type="term" value="C:plasma membrane"/>
    <property type="evidence" value="ECO:0007669"/>
    <property type="project" value="UniProtKB-SubCell"/>
</dbReference>
<keyword evidence="2" id="KW-0472">Membrane</keyword>
<dbReference type="EMBL" id="JNVD01000030">
    <property type="protein sequence ID" value="KOC19210.1"/>
    <property type="molecule type" value="Genomic_DNA"/>
</dbReference>
<keyword evidence="2" id="KW-0812">Transmembrane</keyword>
<gene>
    <name evidence="3" type="ORF">GL58_18530</name>
</gene>
<dbReference type="Gene3D" id="2.20.200.10">
    <property type="entry name" value="Outer membrane efflux proteins (OEP)"/>
    <property type="match status" value="1"/>
</dbReference>
<comment type="caution">
    <text evidence="3">The sequence shown here is derived from an EMBL/GenBank/DDBJ whole genome shotgun (WGS) entry which is preliminary data.</text>
</comment>
<evidence type="ECO:0000313" key="4">
    <source>
        <dbReference type="Proteomes" id="UP000037442"/>
    </source>
</evidence>
<keyword evidence="2" id="KW-0449">Lipoprotein</keyword>
<protein>
    <submittedName>
        <fullName evidence="3">RND transporter</fullName>
    </submittedName>
</protein>
<proteinExistence type="inferred from homology"/>
<dbReference type="NCBIfam" id="TIGR01845">
    <property type="entry name" value="outer_NodT"/>
    <property type="match status" value="1"/>
</dbReference>
<dbReference type="InterPro" id="IPR003423">
    <property type="entry name" value="OMP_efflux"/>
</dbReference>
<accession>A0A0L7MBC9</accession>
<dbReference type="Pfam" id="PF02321">
    <property type="entry name" value="OEP"/>
    <property type="match status" value="2"/>
</dbReference>
<keyword evidence="2" id="KW-1134">Transmembrane beta strand</keyword>
<comment type="similarity">
    <text evidence="1 2">Belongs to the outer membrane factor (OMF) (TC 1.B.17) family.</text>
</comment>
<name>A0A0L7MBC9_COMTE</name>